<organism evidence="5">
    <name type="scientific">hydrothermal vent metagenome</name>
    <dbReference type="NCBI Taxonomy" id="652676"/>
    <lineage>
        <taxon>unclassified sequences</taxon>
        <taxon>metagenomes</taxon>
        <taxon>ecological metagenomes</taxon>
    </lineage>
</organism>
<evidence type="ECO:0000259" key="4">
    <source>
        <dbReference type="PROSITE" id="PS50987"/>
    </source>
</evidence>
<keyword evidence="1" id="KW-0805">Transcription regulation</keyword>
<keyword evidence="3" id="KW-0804">Transcription</keyword>
<evidence type="ECO:0000256" key="1">
    <source>
        <dbReference type="ARBA" id="ARBA00023015"/>
    </source>
</evidence>
<dbReference type="SMART" id="SM00418">
    <property type="entry name" value="HTH_ARSR"/>
    <property type="match status" value="1"/>
</dbReference>
<dbReference type="PRINTS" id="PR00778">
    <property type="entry name" value="HTHARSR"/>
</dbReference>
<evidence type="ECO:0000313" key="5">
    <source>
        <dbReference type="EMBL" id="VAX39675.1"/>
    </source>
</evidence>
<dbReference type="PROSITE" id="PS50987">
    <property type="entry name" value="HTH_ARSR_2"/>
    <property type="match status" value="1"/>
</dbReference>
<dbReference type="CDD" id="cd00090">
    <property type="entry name" value="HTH_ARSR"/>
    <property type="match status" value="1"/>
</dbReference>
<accession>A0A3B1E2N3</accession>
<dbReference type="Gene3D" id="1.10.10.10">
    <property type="entry name" value="Winged helix-like DNA-binding domain superfamily/Winged helix DNA-binding domain"/>
    <property type="match status" value="1"/>
</dbReference>
<dbReference type="NCBIfam" id="NF033788">
    <property type="entry name" value="HTH_metalloreg"/>
    <property type="match status" value="1"/>
</dbReference>
<dbReference type="InterPro" id="IPR051081">
    <property type="entry name" value="HTH_MetalResp_TranReg"/>
</dbReference>
<dbReference type="InterPro" id="IPR001845">
    <property type="entry name" value="HTH_ArsR_DNA-bd_dom"/>
</dbReference>
<evidence type="ECO:0000256" key="3">
    <source>
        <dbReference type="ARBA" id="ARBA00023163"/>
    </source>
</evidence>
<dbReference type="SUPFAM" id="SSF46785">
    <property type="entry name" value="Winged helix' DNA-binding domain"/>
    <property type="match status" value="1"/>
</dbReference>
<proteinExistence type="predicted"/>
<dbReference type="GO" id="GO:0003700">
    <property type="term" value="F:DNA-binding transcription factor activity"/>
    <property type="evidence" value="ECO:0007669"/>
    <property type="project" value="InterPro"/>
</dbReference>
<dbReference type="EMBL" id="UOGL01000357">
    <property type="protein sequence ID" value="VAX39675.1"/>
    <property type="molecule type" value="Genomic_DNA"/>
</dbReference>
<feature type="domain" description="HTH arsR-type" evidence="4">
    <location>
        <begin position="16"/>
        <end position="111"/>
    </location>
</feature>
<dbReference type="PANTHER" id="PTHR33154:SF33">
    <property type="entry name" value="TRANSCRIPTIONAL REPRESSOR SDPR"/>
    <property type="match status" value="1"/>
</dbReference>
<dbReference type="InterPro" id="IPR036390">
    <property type="entry name" value="WH_DNA-bd_sf"/>
</dbReference>
<dbReference type="GO" id="GO:0003677">
    <property type="term" value="F:DNA binding"/>
    <property type="evidence" value="ECO:0007669"/>
    <property type="project" value="UniProtKB-KW"/>
</dbReference>
<dbReference type="Pfam" id="PF01022">
    <property type="entry name" value="HTH_5"/>
    <property type="match status" value="1"/>
</dbReference>
<evidence type="ECO:0000256" key="2">
    <source>
        <dbReference type="ARBA" id="ARBA00023125"/>
    </source>
</evidence>
<sequence>MGLTNQANLQEDFPGFPAPLRTELVNTFKLLADEKRLLLLFHLFQKKELHVSAMCDILEETQPVVSHHLALLREVGLLNVRKEGRHNYYSVCCDQMCGIMSNLFHFLCDKNKQEFQFHQFTMSKTSDAEGYQITQS</sequence>
<gene>
    <name evidence="5" type="ORF">MNBD_PLANCTO02-685</name>
</gene>
<keyword evidence="2" id="KW-0238">DNA-binding</keyword>
<reference evidence="5" key="1">
    <citation type="submission" date="2018-06" db="EMBL/GenBank/DDBJ databases">
        <authorList>
            <person name="Zhirakovskaya E."/>
        </authorList>
    </citation>
    <scope>NUCLEOTIDE SEQUENCE</scope>
</reference>
<protein>
    <recommendedName>
        <fullName evidence="4">HTH arsR-type domain-containing protein</fullName>
    </recommendedName>
</protein>
<dbReference type="InterPro" id="IPR036388">
    <property type="entry name" value="WH-like_DNA-bd_sf"/>
</dbReference>
<dbReference type="PANTHER" id="PTHR33154">
    <property type="entry name" value="TRANSCRIPTIONAL REGULATOR, ARSR FAMILY"/>
    <property type="match status" value="1"/>
</dbReference>
<dbReference type="InterPro" id="IPR011991">
    <property type="entry name" value="ArsR-like_HTH"/>
</dbReference>
<dbReference type="AlphaFoldDB" id="A0A3B1E2N3"/>
<name>A0A3B1E2N3_9ZZZZ</name>